<name>A0A098G6T1_9GAMM</name>
<dbReference type="HOGENOM" id="CLU_1675688_0_0_6"/>
<feature type="signal peptide" evidence="1">
    <location>
        <begin position="1"/>
        <end position="19"/>
    </location>
</feature>
<proteinExistence type="predicted"/>
<evidence type="ECO:0000256" key="1">
    <source>
        <dbReference type="SAM" id="SignalP"/>
    </source>
</evidence>
<dbReference type="AlphaFoldDB" id="A0A098G6T1"/>
<feature type="chain" id="PRO_5001942746" evidence="1">
    <location>
        <begin position="20"/>
        <end position="145"/>
    </location>
</feature>
<evidence type="ECO:0000313" key="2">
    <source>
        <dbReference type="EMBL" id="CEG57701.1"/>
    </source>
</evidence>
<dbReference type="EMBL" id="LN614827">
    <property type="protein sequence ID" value="CEG57701.1"/>
    <property type="molecule type" value="Genomic_DNA"/>
</dbReference>
<gene>
    <name evidence="2" type="ORF">LFA_2330</name>
</gene>
<accession>A0A098G6T1</accession>
<dbReference type="KEGG" id="lfa:LFA_2330"/>
<reference evidence="3" key="1">
    <citation type="submission" date="2014-09" db="EMBL/GenBank/DDBJ databases">
        <authorList>
            <person name="Gomez-Valero L."/>
        </authorList>
    </citation>
    <scope>NUCLEOTIDE SEQUENCE [LARGE SCALE GENOMIC DNA]</scope>
    <source>
        <strain evidence="3">ATCC700992</strain>
    </source>
</reference>
<keyword evidence="3" id="KW-1185">Reference proteome</keyword>
<dbReference type="OrthoDB" id="5638503at2"/>
<evidence type="ECO:0000313" key="3">
    <source>
        <dbReference type="Proteomes" id="UP000032430"/>
    </source>
</evidence>
<dbReference type="RefSeq" id="WP_045096153.1">
    <property type="nucleotide sequence ID" value="NZ_LN614827.1"/>
</dbReference>
<keyword evidence="1" id="KW-0732">Signal</keyword>
<dbReference type="Proteomes" id="UP000032430">
    <property type="component" value="Chromosome I"/>
</dbReference>
<organism evidence="2 3">
    <name type="scientific">Legionella fallonii LLAP-10</name>
    <dbReference type="NCBI Taxonomy" id="1212491"/>
    <lineage>
        <taxon>Bacteria</taxon>
        <taxon>Pseudomonadati</taxon>
        <taxon>Pseudomonadota</taxon>
        <taxon>Gammaproteobacteria</taxon>
        <taxon>Legionellales</taxon>
        <taxon>Legionellaceae</taxon>
        <taxon>Legionella</taxon>
    </lineage>
</organism>
<protein>
    <submittedName>
        <fullName evidence="2">Uncharacterized protein</fullName>
    </submittedName>
</protein>
<sequence length="145" mass="16001">MKKFVLALIAVIFVGSSYASPSLPPRASINFTLSTIESGSTCPAILRNAKVVVDYDYNFERNMGLAFLRQLDTARWGEVLHPMGLSNYYGFISDMPPTAIQLTSGEVTIYRIIFHLYNNGDSQVSMMIGQDGDCIMSSDMVNVLS</sequence>